<accession>A0A8B3S4R0</accession>
<name>A0A8B3S4R0_9EURY</name>
<protein>
    <recommendedName>
        <fullName evidence="3">ADP-ribosylglycohydrolase</fullName>
    </recommendedName>
</protein>
<dbReference type="SUPFAM" id="SSF101478">
    <property type="entry name" value="ADP-ribosylglycohydrolase"/>
    <property type="match status" value="1"/>
</dbReference>
<comment type="caution">
    <text evidence="1">The sequence shown here is derived from an EMBL/GenBank/DDBJ whole genome shotgun (WGS) entry which is preliminary data.</text>
</comment>
<dbReference type="Gene3D" id="1.10.4080.10">
    <property type="entry name" value="ADP-ribosylation/Crystallin J1"/>
    <property type="match status" value="1"/>
</dbReference>
<dbReference type="EMBL" id="RPGO01000005">
    <property type="protein sequence ID" value="RZB32755.1"/>
    <property type="molecule type" value="Genomic_DNA"/>
</dbReference>
<evidence type="ECO:0000313" key="2">
    <source>
        <dbReference type="Proteomes" id="UP000291831"/>
    </source>
</evidence>
<dbReference type="InterPro" id="IPR005502">
    <property type="entry name" value="Ribosyl_crysJ1"/>
</dbReference>
<evidence type="ECO:0000313" key="1">
    <source>
        <dbReference type="EMBL" id="RZB32755.1"/>
    </source>
</evidence>
<dbReference type="AlphaFoldDB" id="A0A8B3S4R0"/>
<evidence type="ECO:0008006" key="3">
    <source>
        <dbReference type="Google" id="ProtNLM"/>
    </source>
</evidence>
<dbReference type="Pfam" id="PF03747">
    <property type="entry name" value="ADP_ribosyl_GH"/>
    <property type="match status" value="1"/>
</dbReference>
<organism evidence="1 2">
    <name type="scientific">Candidatus Argoarchaeum ethanivorans</name>
    <dbReference type="NCBI Taxonomy" id="2608793"/>
    <lineage>
        <taxon>Archaea</taxon>
        <taxon>Methanobacteriati</taxon>
        <taxon>Methanobacteriota</taxon>
        <taxon>Stenosarchaea group</taxon>
        <taxon>Methanomicrobia</taxon>
        <taxon>Methanosarcinales</taxon>
        <taxon>Methanosarcinales incertae sedis</taxon>
        <taxon>GOM Arc I cluster</taxon>
        <taxon>Candidatus Argoarchaeum</taxon>
    </lineage>
</organism>
<proteinExistence type="predicted"/>
<sequence>MQAIKNMLSGACWHDSGLNSDSCGSAMRAAPIGLLSSDIDQVVELATLSPRPIHTSTGDMAGAVAIALSVSINVRDVPLLEL</sequence>
<dbReference type="InterPro" id="IPR036705">
    <property type="entry name" value="Ribosyl_crysJ1_sf"/>
</dbReference>
<dbReference type="Proteomes" id="UP000291831">
    <property type="component" value="Unassembled WGS sequence"/>
</dbReference>
<gene>
    <name evidence="1" type="ORF">AEth_00433</name>
</gene>
<reference evidence="2" key="1">
    <citation type="submission" date="2019-01" db="EMBL/GenBank/DDBJ databases">
        <title>Anaerobic oxidation of ethane by archaea from a marine hydrocarbon seep.</title>
        <authorList>
            <person name="Musat F."/>
        </authorList>
    </citation>
    <scope>NUCLEOTIDE SEQUENCE [LARGE SCALE GENOMIC DNA]</scope>
</reference>